<evidence type="ECO:0000259" key="4">
    <source>
        <dbReference type="Pfam" id="PF02576"/>
    </source>
</evidence>
<dbReference type="InterPro" id="IPR036847">
    <property type="entry name" value="RimP_C_sf"/>
</dbReference>
<dbReference type="Gene3D" id="3.30.300.70">
    <property type="entry name" value="RimP-like superfamily, N-terminal"/>
    <property type="match status" value="1"/>
</dbReference>
<dbReference type="GO" id="GO:0000028">
    <property type="term" value="P:ribosomal small subunit assembly"/>
    <property type="evidence" value="ECO:0007669"/>
    <property type="project" value="TreeGrafter"/>
</dbReference>
<dbReference type="PANTHER" id="PTHR33867">
    <property type="entry name" value="RIBOSOME MATURATION FACTOR RIMP"/>
    <property type="match status" value="1"/>
</dbReference>
<dbReference type="SUPFAM" id="SSF75420">
    <property type="entry name" value="YhbC-like, N-terminal domain"/>
    <property type="match status" value="1"/>
</dbReference>
<sequence>MADQRETDLLRHLTPLGQAHELLIEDVKVVPAGKKSVLRVTVDLPDGPGSVDSEKLTELSREISRYLDEHDPLPGTYTLEVTTAGATRTLSTPRHFRRTEGHEIEFVHDGTKLLGRVIDASDEDQTVTLRIDEDDVVLPIEQVRKARIRLAL</sequence>
<dbReference type="Pfam" id="PF17384">
    <property type="entry name" value="DUF150_C"/>
    <property type="match status" value="1"/>
</dbReference>
<evidence type="ECO:0000313" key="7">
    <source>
        <dbReference type="Proteomes" id="UP000199288"/>
    </source>
</evidence>
<evidence type="ECO:0000256" key="3">
    <source>
        <dbReference type="HAMAP-Rule" id="MF_01077"/>
    </source>
</evidence>
<dbReference type="InterPro" id="IPR028989">
    <property type="entry name" value="RimP_N"/>
</dbReference>
<protein>
    <recommendedName>
        <fullName evidence="3">Ribosome maturation factor RimP</fullName>
    </recommendedName>
</protein>
<comment type="similarity">
    <text evidence="3">Belongs to the RimP family.</text>
</comment>
<evidence type="ECO:0000256" key="2">
    <source>
        <dbReference type="ARBA" id="ARBA00022517"/>
    </source>
</evidence>
<dbReference type="RefSeq" id="WP_176780784.1">
    <property type="nucleotide sequence ID" value="NZ_FNQV01000014.1"/>
</dbReference>
<dbReference type="HAMAP" id="MF_01077">
    <property type="entry name" value="RimP"/>
    <property type="match status" value="1"/>
</dbReference>
<dbReference type="AlphaFoldDB" id="A0A1H4CZ90"/>
<dbReference type="Proteomes" id="UP000199288">
    <property type="component" value="Unassembled WGS sequence"/>
</dbReference>
<feature type="domain" description="Ribosome maturation factor RimP C-terminal" evidence="5">
    <location>
        <begin position="90"/>
        <end position="150"/>
    </location>
</feature>
<organism evidence="6 7">
    <name type="scientific">Bowdeniella nasicola</name>
    <dbReference type="NCBI Taxonomy" id="208480"/>
    <lineage>
        <taxon>Bacteria</taxon>
        <taxon>Bacillati</taxon>
        <taxon>Actinomycetota</taxon>
        <taxon>Actinomycetes</taxon>
        <taxon>Actinomycetales</taxon>
        <taxon>Actinomycetaceae</taxon>
        <taxon>Bowdeniella</taxon>
    </lineage>
</organism>
<name>A0A1H4CZ90_9ACTO</name>
<gene>
    <name evidence="3" type="primary">rimP</name>
    <name evidence="6" type="ORF">SAMN02910418_02104</name>
</gene>
<dbReference type="GO" id="GO:0006412">
    <property type="term" value="P:translation"/>
    <property type="evidence" value="ECO:0007669"/>
    <property type="project" value="TreeGrafter"/>
</dbReference>
<dbReference type="InterPro" id="IPR035956">
    <property type="entry name" value="RimP_N_sf"/>
</dbReference>
<evidence type="ECO:0000313" key="6">
    <source>
        <dbReference type="EMBL" id="SEA65638.1"/>
    </source>
</evidence>
<dbReference type="SUPFAM" id="SSF74942">
    <property type="entry name" value="YhbC-like, C-terminal domain"/>
    <property type="match status" value="1"/>
</dbReference>
<comment type="function">
    <text evidence="3">Required for maturation of 30S ribosomal subunits.</text>
</comment>
<keyword evidence="2 3" id="KW-0690">Ribosome biogenesis</keyword>
<dbReference type="GO" id="GO:0005829">
    <property type="term" value="C:cytosol"/>
    <property type="evidence" value="ECO:0007669"/>
    <property type="project" value="TreeGrafter"/>
</dbReference>
<comment type="subcellular location">
    <subcellularLocation>
        <location evidence="3">Cytoplasm</location>
    </subcellularLocation>
</comment>
<feature type="domain" description="Ribosome maturation factor RimP N-terminal" evidence="4">
    <location>
        <begin position="15"/>
        <end position="86"/>
    </location>
</feature>
<reference evidence="7" key="1">
    <citation type="submission" date="2016-10" db="EMBL/GenBank/DDBJ databases">
        <authorList>
            <person name="Varghese N."/>
            <person name="Submissions S."/>
        </authorList>
    </citation>
    <scope>NUCLEOTIDE SEQUENCE [LARGE SCALE GENOMIC DNA]</scope>
    <source>
        <strain evidence="7">KPR-1</strain>
    </source>
</reference>
<proteinExistence type="inferred from homology"/>
<dbReference type="EMBL" id="FNQV01000014">
    <property type="protein sequence ID" value="SEA65638.1"/>
    <property type="molecule type" value="Genomic_DNA"/>
</dbReference>
<accession>A0A1H4CZ90</accession>
<dbReference type="Pfam" id="PF02576">
    <property type="entry name" value="RimP_N"/>
    <property type="match status" value="1"/>
</dbReference>
<evidence type="ECO:0000259" key="5">
    <source>
        <dbReference type="Pfam" id="PF17384"/>
    </source>
</evidence>
<dbReference type="InterPro" id="IPR028998">
    <property type="entry name" value="RimP_C"/>
</dbReference>
<dbReference type="InterPro" id="IPR003728">
    <property type="entry name" value="Ribosome_maturation_RimP"/>
</dbReference>
<keyword evidence="7" id="KW-1185">Reference proteome</keyword>
<keyword evidence="1 3" id="KW-0963">Cytoplasm</keyword>
<dbReference type="PANTHER" id="PTHR33867:SF1">
    <property type="entry name" value="RIBOSOME MATURATION FACTOR RIMP"/>
    <property type="match status" value="1"/>
</dbReference>
<evidence type="ECO:0000256" key="1">
    <source>
        <dbReference type="ARBA" id="ARBA00022490"/>
    </source>
</evidence>